<gene>
    <name evidence="2" type="ORF">H1R20_g13849</name>
</gene>
<protein>
    <submittedName>
        <fullName evidence="2">Uncharacterized protein</fullName>
    </submittedName>
</protein>
<reference evidence="2" key="1">
    <citation type="submission" date="2022-06" db="EMBL/GenBank/DDBJ databases">
        <title>Genome Sequence of Candolleomyces eurysporus.</title>
        <authorList>
            <person name="Buettner E."/>
        </authorList>
    </citation>
    <scope>NUCLEOTIDE SEQUENCE</scope>
    <source>
        <strain evidence="2">VTCC 930004</strain>
    </source>
</reference>
<feature type="region of interest" description="Disordered" evidence="1">
    <location>
        <begin position="105"/>
        <end position="166"/>
    </location>
</feature>
<proteinExistence type="predicted"/>
<evidence type="ECO:0000313" key="3">
    <source>
        <dbReference type="Proteomes" id="UP001140091"/>
    </source>
</evidence>
<sequence>MTKAKLETLSLVLQRVYSSEGDKGLSAYARNVKDFEELLEFAKDVPLDTPMRFPERLNATVQQPGETEYRWVTGYRQPARRHPPRVLSEASEALENTSFYADEDAMEVKPQEASQSTPAPAAGPSTFPGALETPAVPSDLAESSTQAAGNLTGGPPSSVTVPAQVPQDIQNQADSLYTLLAPLFHPLLREAAERRRCGEGT</sequence>
<feature type="non-terminal residue" evidence="2">
    <location>
        <position position="1"/>
    </location>
</feature>
<dbReference type="AlphaFoldDB" id="A0A9W8J2D9"/>
<evidence type="ECO:0000313" key="2">
    <source>
        <dbReference type="EMBL" id="KAJ2923245.1"/>
    </source>
</evidence>
<name>A0A9W8J2D9_9AGAR</name>
<feature type="compositionally biased region" description="Polar residues" evidence="1">
    <location>
        <begin position="141"/>
        <end position="166"/>
    </location>
</feature>
<accession>A0A9W8J2D9</accession>
<evidence type="ECO:0000256" key="1">
    <source>
        <dbReference type="SAM" id="MobiDB-lite"/>
    </source>
</evidence>
<dbReference type="EMBL" id="JANBPK010001381">
    <property type="protein sequence ID" value="KAJ2923245.1"/>
    <property type="molecule type" value="Genomic_DNA"/>
</dbReference>
<organism evidence="2 3">
    <name type="scientific">Candolleomyces eurysporus</name>
    <dbReference type="NCBI Taxonomy" id="2828524"/>
    <lineage>
        <taxon>Eukaryota</taxon>
        <taxon>Fungi</taxon>
        <taxon>Dikarya</taxon>
        <taxon>Basidiomycota</taxon>
        <taxon>Agaricomycotina</taxon>
        <taxon>Agaricomycetes</taxon>
        <taxon>Agaricomycetidae</taxon>
        <taxon>Agaricales</taxon>
        <taxon>Agaricineae</taxon>
        <taxon>Psathyrellaceae</taxon>
        <taxon>Candolleomyces</taxon>
    </lineage>
</organism>
<keyword evidence="3" id="KW-1185">Reference proteome</keyword>
<dbReference type="Proteomes" id="UP001140091">
    <property type="component" value="Unassembled WGS sequence"/>
</dbReference>
<comment type="caution">
    <text evidence="2">The sequence shown here is derived from an EMBL/GenBank/DDBJ whole genome shotgun (WGS) entry which is preliminary data.</text>
</comment>